<dbReference type="GO" id="GO:0004748">
    <property type="term" value="F:ribonucleoside-diphosphate reductase activity, thioredoxin disulfide as acceptor"/>
    <property type="evidence" value="ECO:0007669"/>
    <property type="project" value="UniProtKB-EC"/>
</dbReference>
<sequence>MDNHFENESLDYHALNAMLNLLDEQGTIQFEADKQAARQFFLQHVNQNTVFFHNLDEKIDYLLSEGYYEAQVIEQYDRSFLHQIWANAYQAKFRFRTFLGAYKFFTSYALKTRDGKRYLERFEDRVVMTALLLARGDCEFALALMEEIIHQRFQPATPTFINSGKKSRGELISCFLLRIEDNMESIGRAINSSLQLSRRGGGVALLLTNLREQGAPIKGILNQSSGVVPVMKLLEDSFSYANQLGSRQGAGAVYLNVHHPDIMQFLDTKRENADEKIRIKTLSLGVVIPDITLELAKQNKDMYLFSPHDVERVYGVPFSEICVTEKYHEMVDDPRIRKGKMSARGLFQTLAEIQFESGYPYIMFEDTVNQANPIQGRVNMSNLCSEILQVNEASNYDDDLNYNHVGRDISCNLGSINIAKALDGGRLSQTVDTAIRALNAVSEMSAINSVPSIRKGNDESHAIGLGQMNLHGFLARERIHYDSPEAIDFTSSYFACVLYHCLVASNKLAQERKSTFNGFEESSYSDGSFFDKYLQQDFSPKLDVVQDLFSRLDIRIPTVSEWSELKQLVMSSGLYNRYLQAIPPTGSISYINDSTASIHPVTAKVEIRKEGKIGRVYFPAPYLNNSNLEYFRDAFSIGPKAIIDVYAAATEHVDQGLSLTLFFDDEVTTRDINKAQIYAWKKKIKTLYYIRMRQKALEGTQVEGCVSCSL</sequence>
<dbReference type="Pfam" id="PF02867">
    <property type="entry name" value="Ribonuc_red_lgC"/>
    <property type="match status" value="1"/>
</dbReference>
<dbReference type="CDD" id="cd01679">
    <property type="entry name" value="RNR_I"/>
    <property type="match status" value="1"/>
</dbReference>
<evidence type="ECO:0000256" key="4">
    <source>
        <dbReference type="ARBA" id="ARBA00022741"/>
    </source>
</evidence>
<evidence type="ECO:0000256" key="10">
    <source>
        <dbReference type="RuleBase" id="RU003410"/>
    </source>
</evidence>
<evidence type="ECO:0000313" key="12">
    <source>
        <dbReference type="EMBL" id="ARP38538.1"/>
    </source>
</evidence>
<organism evidence="12 13">
    <name type="scientific">Vibrio syngnathi</name>
    <dbReference type="NCBI Taxonomy" id="3034029"/>
    <lineage>
        <taxon>Bacteria</taxon>
        <taxon>Pseudomonadati</taxon>
        <taxon>Pseudomonadota</taxon>
        <taxon>Gammaproteobacteria</taxon>
        <taxon>Vibrionales</taxon>
        <taxon>Vibrionaceae</taxon>
        <taxon>Vibrio</taxon>
    </lineage>
</organism>
<keyword evidence="4" id="KW-0547">Nucleotide-binding</keyword>
<dbReference type="GO" id="GO:0005524">
    <property type="term" value="F:ATP binding"/>
    <property type="evidence" value="ECO:0007669"/>
    <property type="project" value="UniProtKB-KW"/>
</dbReference>
<evidence type="ECO:0000256" key="7">
    <source>
        <dbReference type="ARBA" id="ARBA00023116"/>
    </source>
</evidence>
<accession>A0AA34XNS0</accession>
<proteinExistence type="inferred from homology"/>
<keyword evidence="6 10" id="KW-0560">Oxidoreductase</keyword>
<dbReference type="InterPro" id="IPR026459">
    <property type="entry name" value="RNR_1b_NrdE"/>
</dbReference>
<dbReference type="Gene3D" id="3.20.70.20">
    <property type="match status" value="1"/>
</dbReference>
<keyword evidence="5" id="KW-0067">ATP-binding</keyword>
<comment type="similarity">
    <text evidence="1 10">Belongs to the ribonucleoside diphosphate reductase large chain family.</text>
</comment>
<dbReference type="InterPro" id="IPR039718">
    <property type="entry name" value="Rrm1"/>
</dbReference>
<comment type="function">
    <text evidence="10">Provides the precursors necessary for DNA synthesis. Catalyzes the biosynthesis of deoxyribonucleotides from the corresponding ribonucleotides.</text>
</comment>
<dbReference type="Gene3D" id="1.10.1650.20">
    <property type="match status" value="1"/>
</dbReference>
<evidence type="ECO:0000256" key="6">
    <source>
        <dbReference type="ARBA" id="ARBA00023002"/>
    </source>
</evidence>
<dbReference type="EMBL" id="CP017916">
    <property type="protein sequence ID" value="ARP38538.1"/>
    <property type="molecule type" value="Genomic_DNA"/>
</dbReference>
<evidence type="ECO:0000256" key="3">
    <source>
        <dbReference type="ARBA" id="ARBA00022533"/>
    </source>
</evidence>
<reference evidence="12 13" key="1">
    <citation type="submission" date="2016-10" db="EMBL/GenBank/DDBJ databases">
        <title>The High Quality Genome of Vibrio splendidus K08M4.</title>
        <authorList>
            <person name="Wendling C."/>
            <person name="Chibani C.M."/>
            <person name="Hertel R."/>
            <person name="Sproer C."/>
            <person name="Bunk B."/>
            <person name="Overmann J."/>
            <person name="Roth O."/>
            <person name="Liesegang H."/>
        </authorList>
    </citation>
    <scope>NUCLEOTIDE SEQUENCE [LARGE SCALE GENOMIC DNA]</scope>
    <source>
        <strain evidence="12 13">K08M4</strain>
    </source>
</reference>
<dbReference type="PANTHER" id="PTHR11573">
    <property type="entry name" value="RIBONUCLEOSIDE-DIPHOSPHATE REDUCTASE LARGE CHAIN"/>
    <property type="match status" value="1"/>
</dbReference>
<dbReference type="Proteomes" id="UP000194136">
    <property type="component" value="Chromosome 1"/>
</dbReference>
<dbReference type="AlphaFoldDB" id="A0AA34XNS0"/>
<evidence type="ECO:0000256" key="8">
    <source>
        <dbReference type="ARBA" id="ARBA00023157"/>
    </source>
</evidence>
<dbReference type="Pfam" id="PF00317">
    <property type="entry name" value="Ribonuc_red_lgN"/>
    <property type="match status" value="1"/>
</dbReference>
<dbReference type="PRINTS" id="PR01183">
    <property type="entry name" value="RIBORDTASEM1"/>
</dbReference>
<dbReference type="Pfam" id="PF08343">
    <property type="entry name" value="RNR_N"/>
    <property type="match status" value="1"/>
</dbReference>
<dbReference type="PROSITE" id="PS00089">
    <property type="entry name" value="RIBORED_LARGE"/>
    <property type="match status" value="1"/>
</dbReference>
<evidence type="ECO:0000256" key="5">
    <source>
        <dbReference type="ARBA" id="ARBA00022840"/>
    </source>
</evidence>
<keyword evidence="3" id="KW-0021">Allosteric enzyme</keyword>
<dbReference type="GO" id="GO:0009263">
    <property type="term" value="P:deoxyribonucleotide biosynthetic process"/>
    <property type="evidence" value="ECO:0007669"/>
    <property type="project" value="UniProtKB-KW"/>
</dbReference>
<dbReference type="SUPFAM" id="SSF48168">
    <property type="entry name" value="R1 subunit of ribonucleotide reductase, N-terminal domain"/>
    <property type="match status" value="1"/>
</dbReference>
<dbReference type="EC" id="1.17.4.1" evidence="2 10"/>
<dbReference type="InterPro" id="IPR013509">
    <property type="entry name" value="RNR_lsu_N"/>
</dbReference>
<dbReference type="NCBIfam" id="TIGR04170">
    <property type="entry name" value="RNR_1b_NrdE"/>
    <property type="match status" value="1"/>
</dbReference>
<dbReference type="InterPro" id="IPR013554">
    <property type="entry name" value="RNR_N"/>
</dbReference>
<evidence type="ECO:0000259" key="11">
    <source>
        <dbReference type="PROSITE" id="PS00089"/>
    </source>
</evidence>
<dbReference type="InterPro" id="IPR013346">
    <property type="entry name" value="NrdE_NrdA_C"/>
</dbReference>
<protein>
    <recommendedName>
        <fullName evidence="2 10">Ribonucleoside-diphosphate reductase</fullName>
        <ecNumber evidence="2 10">1.17.4.1</ecNumber>
    </recommendedName>
</protein>
<dbReference type="PANTHER" id="PTHR11573:SF30">
    <property type="entry name" value="RIBONUCLEOSIDE-DIPHOSPHATE REDUCTASE 2 SUBUNIT ALPHA"/>
    <property type="match status" value="1"/>
</dbReference>
<dbReference type="GO" id="GO:0005971">
    <property type="term" value="C:ribonucleoside-diphosphate reductase complex"/>
    <property type="evidence" value="ECO:0007669"/>
    <property type="project" value="TreeGrafter"/>
</dbReference>
<dbReference type="InterPro" id="IPR000788">
    <property type="entry name" value="RNR_lg_C"/>
</dbReference>
<dbReference type="SUPFAM" id="SSF51998">
    <property type="entry name" value="PFL-like glycyl radical enzymes"/>
    <property type="match status" value="1"/>
</dbReference>
<gene>
    <name evidence="12" type="ORF">K08M4_17850</name>
</gene>
<evidence type="ECO:0000256" key="9">
    <source>
        <dbReference type="ARBA" id="ARBA00047754"/>
    </source>
</evidence>
<name>A0AA34XNS0_9VIBR</name>
<comment type="catalytic activity">
    <reaction evidence="9 10">
        <text>a 2'-deoxyribonucleoside 5'-diphosphate + [thioredoxin]-disulfide + H2O = a ribonucleoside 5'-diphosphate + [thioredoxin]-dithiol</text>
        <dbReference type="Rhea" id="RHEA:23252"/>
        <dbReference type="Rhea" id="RHEA-COMP:10698"/>
        <dbReference type="Rhea" id="RHEA-COMP:10700"/>
        <dbReference type="ChEBI" id="CHEBI:15377"/>
        <dbReference type="ChEBI" id="CHEBI:29950"/>
        <dbReference type="ChEBI" id="CHEBI:50058"/>
        <dbReference type="ChEBI" id="CHEBI:57930"/>
        <dbReference type="ChEBI" id="CHEBI:73316"/>
        <dbReference type="EC" id="1.17.4.1"/>
    </reaction>
</comment>
<evidence type="ECO:0000256" key="1">
    <source>
        <dbReference type="ARBA" id="ARBA00010406"/>
    </source>
</evidence>
<evidence type="ECO:0000256" key="2">
    <source>
        <dbReference type="ARBA" id="ARBA00012274"/>
    </source>
</evidence>
<keyword evidence="7 10" id="KW-0215">Deoxyribonucleotide synthesis</keyword>
<dbReference type="RefSeq" id="WP_086049622.1">
    <property type="nucleotide sequence ID" value="NZ_CP017916.1"/>
</dbReference>
<feature type="domain" description="Ribonucleotide reductase large subunit" evidence="11">
    <location>
        <begin position="562"/>
        <end position="584"/>
    </location>
</feature>
<evidence type="ECO:0000313" key="13">
    <source>
        <dbReference type="Proteomes" id="UP000194136"/>
    </source>
</evidence>
<dbReference type="NCBIfam" id="TIGR02506">
    <property type="entry name" value="NrdE_NrdA"/>
    <property type="match status" value="1"/>
</dbReference>
<dbReference type="KEGG" id="vsy:K08M4_17850"/>
<keyword evidence="8" id="KW-1015">Disulfide bond</keyword>
<keyword evidence="13" id="KW-1185">Reference proteome</keyword>
<dbReference type="InterPro" id="IPR008926">
    <property type="entry name" value="RNR_R1-su_N"/>
</dbReference>